<dbReference type="PANTHER" id="PTHR31683:SF120">
    <property type="entry name" value="PECTATE LYASE 20-RELATED"/>
    <property type="match status" value="1"/>
</dbReference>
<dbReference type="InterPro" id="IPR018082">
    <property type="entry name" value="AmbAllergen"/>
</dbReference>
<protein>
    <submittedName>
        <fullName evidence="2">Uncharacterized protein</fullName>
    </submittedName>
</protein>
<dbReference type="EMBL" id="OX465083">
    <property type="protein sequence ID" value="CAI9294111.1"/>
    <property type="molecule type" value="Genomic_DNA"/>
</dbReference>
<dbReference type="Gene3D" id="2.160.20.10">
    <property type="entry name" value="Single-stranded right-handed beta-helix, Pectin lyase-like"/>
    <property type="match status" value="1"/>
</dbReference>
<dbReference type="PRINTS" id="PR00807">
    <property type="entry name" value="AMBALLERGEN"/>
</dbReference>
<keyword evidence="1" id="KW-0732">Signal</keyword>
<sequence>MPFMEALRQIFFSTGEFTITIQCIKSGSADPTINSQGNRYPTPVNPNTKEVTHRVMTAGSWRHWNWRSEGDLMLNGAFFVPSGKGAVASYAHVKKGMKCFHLLIFQTRRHDLAGVLLNRGIDLDPLSKWSKVGLVVYDHQVPYGSTPEYMAGHYMVLI</sequence>
<evidence type="ECO:0000313" key="2">
    <source>
        <dbReference type="EMBL" id="CAI9294111.1"/>
    </source>
</evidence>
<dbReference type="InterPro" id="IPR045032">
    <property type="entry name" value="PEL"/>
</dbReference>
<dbReference type="Proteomes" id="UP001177003">
    <property type="component" value="Chromosome 7"/>
</dbReference>
<gene>
    <name evidence="2" type="ORF">LSALG_LOCUS33102</name>
</gene>
<evidence type="ECO:0000256" key="1">
    <source>
        <dbReference type="ARBA" id="ARBA00022729"/>
    </source>
</evidence>
<organism evidence="2 3">
    <name type="scientific">Lactuca saligna</name>
    <name type="common">Willowleaf lettuce</name>
    <dbReference type="NCBI Taxonomy" id="75948"/>
    <lineage>
        <taxon>Eukaryota</taxon>
        <taxon>Viridiplantae</taxon>
        <taxon>Streptophyta</taxon>
        <taxon>Embryophyta</taxon>
        <taxon>Tracheophyta</taxon>
        <taxon>Spermatophyta</taxon>
        <taxon>Magnoliopsida</taxon>
        <taxon>eudicotyledons</taxon>
        <taxon>Gunneridae</taxon>
        <taxon>Pentapetalae</taxon>
        <taxon>asterids</taxon>
        <taxon>campanulids</taxon>
        <taxon>Asterales</taxon>
        <taxon>Asteraceae</taxon>
        <taxon>Cichorioideae</taxon>
        <taxon>Cichorieae</taxon>
        <taxon>Lactucinae</taxon>
        <taxon>Lactuca</taxon>
    </lineage>
</organism>
<name>A0AA35ZK70_LACSI</name>
<keyword evidence="3" id="KW-1185">Reference proteome</keyword>
<accession>A0AA35ZK70</accession>
<dbReference type="AlphaFoldDB" id="A0AA35ZK70"/>
<reference evidence="2" key="1">
    <citation type="submission" date="2023-04" db="EMBL/GenBank/DDBJ databases">
        <authorList>
            <person name="Vijverberg K."/>
            <person name="Xiong W."/>
            <person name="Schranz E."/>
        </authorList>
    </citation>
    <scope>NUCLEOTIDE SEQUENCE</scope>
</reference>
<dbReference type="InterPro" id="IPR012334">
    <property type="entry name" value="Pectin_lyas_fold"/>
</dbReference>
<dbReference type="InterPro" id="IPR011050">
    <property type="entry name" value="Pectin_lyase_fold/virulence"/>
</dbReference>
<dbReference type="SUPFAM" id="SSF51126">
    <property type="entry name" value="Pectin lyase-like"/>
    <property type="match status" value="1"/>
</dbReference>
<proteinExistence type="predicted"/>
<dbReference type="GO" id="GO:0030570">
    <property type="term" value="F:pectate lyase activity"/>
    <property type="evidence" value="ECO:0007669"/>
    <property type="project" value="InterPro"/>
</dbReference>
<dbReference type="Gene3D" id="3.30.70.1170">
    <property type="entry name" value="Sun protein, domain 3"/>
    <property type="match status" value="1"/>
</dbReference>
<evidence type="ECO:0000313" key="3">
    <source>
        <dbReference type="Proteomes" id="UP001177003"/>
    </source>
</evidence>
<dbReference type="PANTHER" id="PTHR31683">
    <property type="entry name" value="PECTATE LYASE 18-RELATED"/>
    <property type="match status" value="1"/>
</dbReference>